<name>A0A7W6KP13_9HYPH</name>
<proteinExistence type="predicted"/>
<organism evidence="3 4">
    <name type="scientific">Martelella radicis</name>
    <dbReference type="NCBI Taxonomy" id="1397476"/>
    <lineage>
        <taxon>Bacteria</taxon>
        <taxon>Pseudomonadati</taxon>
        <taxon>Pseudomonadota</taxon>
        <taxon>Alphaproteobacteria</taxon>
        <taxon>Hyphomicrobiales</taxon>
        <taxon>Aurantimonadaceae</taxon>
        <taxon>Martelella</taxon>
    </lineage>
</organism>
<dbReference type="RefSeq" id="WP_183488207.1">
    <property type="nucleotide sequence ID" value="NZ_JACIDZ010000011.1"/>
</dbReference>
<evidence type="ECO:0000259" key="2">
    <source>
        <dbReference type="Pfam" id="PF07687"/>
    </source>
</evidence>
<dbReference type="InterPro" id="IPR050072">
    <property type="entry name" value="Peptidase_M20A"/>
</dbReference>
<dbReference type="Gene3D" id="3.40.630.10">
    <property type="entry name" value="Zn peptidases"/>
    <property type="match status" value="1"/>
</dbReference>
<gene>
    <name evidence="3" type="ORF">GGR30_003281</name>
</gene>
<feature type="domain" description="Peptidase M20 dimerisation" evidence="2">
    <location>
        <begin position="237"/>
        <end position="332"/>
    </location>
</feature>
<protein>
    <submittedName>
        <fullName evidence="3">Acetylornithine deacetylase</fullName>
        <ecNumber evidence="3">3.5.1.16</ecNumber>
    </submittedName>
</protein>
<keyword evidence="1 3" id="KW-0378">Hydrolase</keyword>
<dbReference type="Pfam" id="PF07687">
    <property type="entry name" value="M20_dimer"/>
    <property type="match status" value="1"/>
</dbReference>
<dbReference type="PANTHER" id="PTHR43808">
    <property type="entry name" value="ACETYLORNITHINE DEACETYLASE"/>
    <property type="match status" value="1"/>
</dbReference>
<reference evidence="3 4" key="1">
    <citation type="submission" date="2020-08" db="EMBL/GenBank/DDBJ databases">
        <title>Genomic Encyclopedia of Type Strains, Phase IV (KMG-IV): sequencing the most valuable type-strain genomes for metagenomic binning, comparative biology and taxonomic classification.</title>
        <authorList>
            <person name="Goeker M."/>
        </authorList>
    </citation>
    <scope>NUCLEOTIDE SEQUENCE [LARGE SCALE GENOMIC DNA]</scope>
    <source>
        <strain evidence="3 4">DSM 28101</strain>
    </source>
</reference>
<dbReference type="EC" id="3.5.1.16" evidence="3"/>
<evidence type="ECO:0000313" key="4">
    <source>
        <dbReference type="Proteomes" id="UP000530571"/>
    </source>
</evidence>
<evidence type="ECO:0000313" key="3">
    <source>
        <dbReference type="EMBL" id="MBB4123338.1"/>
    </source>
</evidence>
<dbReference type="SUPFAM" id="SSF53187">
    <property type="entry name" value="Zn-dependent exopeptidases"/>
    <property type="match status" value="1"/>
</dbReference>
<dbReference type="AlphaFoldDB" id="A0A7W6KP13"/>
<accession>A0A7W6KP13</accession>
<dbReference type="InterPro" id="IPR011650">
    <property type="entry name" value="Peptidase_M20_dimer"/>
</dbReference>
<dbReference type="InterPro" id="IPR002933">
    <property type="entry name" value="Peptidase_M20"/>
</dbReference>
<dbReference type="PANTHER" id="PTHR43808:SF25">
    <property type="entry name" value="PEPTIDASE M20 DIMERISATION DOMAIN-CONTAINING PROTEIN"/>
    <property type="match status" value="1"/>
</dbReference>
<keyword evidence="4" id="KW-1185">Reference proteome</keyword>
<evidence type="ECO:0000256" key="1">
    <source>
        <dbReference type="ARBA" id="ARBA00022801"/>
    </source>
</evidence>
<dbReference type="Proteomes" id="UP000530571">
    <property type="component" value="Unassembled WGS sequence"/>
</dbReference>
<dbReference type="GO" id="GO:0008777">
    <property type="term" value="F:acetylornithine deacetylase activity"/>
    <property type="evidence" value="ECO:0007669"/>
    <property type="project" value="UniProtKB-EC"/>
</dbReference>
<sequence>MNAPLPESLVADIRNAIRTQEAKVLDLLGALIADQKTGGGQVQALLAEHFADNGCSVETVRYHPADVRLVDEFAHPSLLPASEQTAVVARLGASNAARRILIFAHPDAEKVSEPDNWSRDPFTLDTDEGRMHGWGIADDLAGVAAMAALPDVLNATADLDDTEVIFASAPSKALARGTAALLCNHGITADIAVYLHPAESGAGLGEIKGLSSGHVEFSVTIAGRQPPTTEPLQTALAHQGVDPLEKALALVAALRRMDIERAERIRHPVLEKAVQRSTNLMVSHIAMGKPSALARYPQSCSFSAALSFPPGETLDAVSAEIEATLKAAAEEDGWFAENPPDLTFLTGVSASEVDPEAPLFSTLARSVAAITGNRPALNPLHTGSDIRNPFVQKAIPAVGFGALCGNLSQNGFTDEWVDRDEFRDMIAAAALFIASWDDRPGRTG</sequence>
<dbReference type="EMBL" id="JACIDZ010000011">
    <property type="protein sequence ID" value="MBB4123338.1"/>
    <property type="molecule type" value="Genomic_DNA"/>
</dbReference>
<comment type="caution">
    <text evidence="3">The sequence shown here is derived from an EMBL/GenBank/DDBJ whole genome shotgun (WGS) entry which is preliminary data.</text>
</comment>
<dbReference type="Pfam" id="PF01546">
    <property type="entry name" value="Peptidase_M20"/>
    <property type="match status" value="1"/>
</dbReference>
<dbReference type="Gene3D" id="3.30.70.360">
    <property type="match status" value="1"/>
</dbReference>